<dbReference type="Gene3D" id="1.10.10.10">
    <property type="entry name" value="Winged helix-like DNA-binding domain superfamily/Winged helix DNA-binding domain"/>
    <property type="match status" value="1"/>
</dbReference>
<organism evidence="6 7">
    <name type="scientific">Kutzneria viridogrisea</name>
    <dbReference type="NCBI Taxonomy" id="47990"/>
    <lineage>
        <taxon>Bacteria</taxon>
        <taxon>Bacillati</taxon>
        <taxon>Actinomycetota</taxon>
        <taxon>Actinomycetes</taxon>
        <taxon>Pseudonocardiales</taxon>
        <taxon>Pseudonocardiaceae</taxon>
        <taxon>Kutzneria</taxon>
    </lineage>
</organism>
<keyword evidence="2" id="KW-0805">Transcription regulation</keyword>
<dbReference type="Pfam" id="PF03466">
    <property type="entry name" value="LysR_substrate"/>
    <property type="match status" value="1"/>
</dbReference>
<sequence>MLDLARLRVLVEVAHAGSIAAAAQRMSFTPSALSQQLAKLEREVGCRLVERGPTGVRLTANGRVLLGYGERVLGDLREAELAVRGAEPQRVAIGTFSSAGKVLVPEALSALRRRHPTAQLSLVDVEPPEGYGLVTSRDLDLLITHRYPGGTLPSATGLHRKRLLTDPLRLVLPAGHPRATGHIGLADLADQDWISGGLGIPNRICLDHLAGAAGVRPHVAYETRDYEVTLALIAAGLGISLVPITVLSQIDTSRLAVRELRGIRPAREIYVVHRKRPPALVAELVALLGEVLEPSPARDSPAAARDSPA</sequence>
<dbReference type="SUPFAM" id="SSF53850">
    <property type="entry name" value="Periplasmic binding protein-like II"/>
    <property type="match status" value="1"/>
</dbReference>
<gene>
    <name evidence="6" type="ORF">BC739_003285</name>
</gene>
<evidence type="ECO:0000256" key="4">
    <source>
        <dbReference type="ARBA" id="ARBA00023163"/>
    </source>
</evidence>
<dbReference type="EMBL" id="JACJID010000002">
    <property type="protein sequence ID" value="MBA8926086.1"/>
    <property type="molecule type" value="Genomic_DNA"/>
</dbReference>
<dbReference type="GO" id="GO:0003677">
    <property type="term" value="F:DNA binding"/>
    <property type="evidence" value="ECO:0007669"/>
    <property type="project" value="UniProtKB-KW"/>
</dbReference>
<dbReference type="Gene3D" id="3.40.190.10">
    <property type="entry name" value="Periplasmic binding protein-like II"/>
    <property type="match status" value="2"/>
</dbReference>
<proteinExistence type="inferred from homology"/>
<dbReference type="PROSITE" id="PS50931">
    <property type="entry name" value="HTH_LYSR"/>
    <property type="match status" value="1"/>
</dbReference>
<dbReference type="InterPro" id="IPR000847">
    <property type="entry name" value="LysR_HTH_N"/>
</dbReference>
<dbReference type="RefSeq" id="WP_025360646.1">
    <property type="nucleotide sequence ID" value="NZ_BAAABQ010000009.1"/>
</dbReference>
<reference evidence="6 7" key="1">
    <citation type="submission" date="2020-08" db="EMBL/GenBank/DDBJ databases">
        <title>Genomic Encyclopedia of Archaeal and Bacterial Type Strains, Phase II (KMG-II): from individual species to whole genera.</title>
        <authorList>
            <person name="Goeker M."/>
        </authorList>
    </citation>
    <scope>NUCLEOTIDE SEQUENCE [LARGE SCALE GENOMIC DNA]</scope>
    <source>
        <strain evidence="6 7">DSM 43850</strain>
    </source>
</reference>
<keyword evidence="7" id="KW-1185">Reference proteome</keyword>
<comment type="caution">
    <text evidence="6">The sequence shown here is derived from an EMBL/GenBank/DDBJ whole genome shotgun (WGS) entry which is preliminary data.</text>
</comment>
<feature type="domain" description="HTH lysR-type" evidence="5">
    <location>
        <begin position="2"/>
        <end position="59"/>
    </location>
</feature>
<comment type="similarity">
    <text evidence="1">Belongs to the LysR transcriptional regulatory family.</text>
</comment>
<dbReference type="Pfam" id="PF00126">
    <property type="entry name" value="HTH_1"/>
    <property type="match status" value="1"/>
</dbReference>
<evidence type="ECO:0000256" key="1">
    <source>
        <dbReference type="ARBA" id="ARBA00009437"/>
    </source>
</evidence>
<dbReference type="InterPro" id="IPR036388">
    <property type="entry name" value="WH-like_DNA-bd_sf"/>
</dbReference>
<dbReference type="SUPFAM" id="SSF46785">
    <property type="entry name" value="Winged helix' DNA-binding domain"/>
    <property type="match status" value="1"/>
</dbReference>
<dbReference type="Proteomes" id="UP000517916">
    <property type="component" value="Unassembled WGS sequence"/>
</dbReference>
<protein>
    <submittedName>
        <fullName evidence="6">DNA-binding transcriptional LysR family regulator</fullName>
    </submittedName>
</protein>
<dbReference type="CDD" id="cd08423">
    <property type="entry name" value="PBP2_LTTR_like_6"/>
    <property type="match status" value="1"/>
</dbReference>
<dbReference type="PANTHER" id="PTHR30346:SF29">
    <property type="entry name" value="LYSR SUBSTRATE-BINDING"/>
    <property type="match status" value="1"/>
</dbReference>
<evidence type="ECO:0000259" key="5">
    <source>
        <dbReference type="PROSITE" id="PS50931"/>
    </source>
</evidence>
<keyword evidence="3 6" id="KW-0238">DNA-binding</keyword>
<dbReference type="PANTHER" id="PTHR30346">
    <property type="entry name" value="TRANSCRIPTIONAL DUAL REGULATOR HCAR-RELATED"/>
    <property type="match status" value="1"/>
</dbReference>
<evidence type="ECO:0000256" key="3">
    <source>
        <dbReference type="ARBA" id="ARBA00023125"/>
    </source>
</evidence>
<evidence type="ECO:0000313" key="7">
    <source>
        <dbReference type="Proteomes" id="UP000517916"/>
    </source>
</evidence>
<accession>A0ABR6BGS1</accession>
<keyword evidence="4" id="KW-0804">Transcription</keyword>
<evidence type="ECO:0000313" key="6">
    <source>
        <dbReference type="EMBL" id="MBA8926086.1"/>
    </source>
</evidence>
<dbReference type="InterPro" id="IPR005119">
    <property type="entry name" value="LysR_subst-bd"/>
</dbReference>
<name>A0ABR6BGS1_9PSEU</name>
<evidence type="ECO:0000256" key="2">
    <source>
        <dbReference type="ARBA" id="ARBA00023015"/>
    </source>
</evidence>
<dbReference type="InterPro" id="IPR036390">
    <property type="entry name" value="WH_DNA-bd_sf"/>
</dbReference>